<dbReference type="InterPro" id="IPR011542">
    <property type="entry name" value="SUF_FeS_clus_asmbl_SufD"/>
</dbReference>
<feature type="domain" description="SUF system FeS cluster assembly SufBD core" evidence="2">
    <location>
        <begin position="117"/>
        <end position="351"/>
    </location>
</feature>
<name>A0ABW1T159_9ACTN</name>
<dbReference type="PANTHER" id="PTHR43575:SF1">
    <property type="entry name" value="PROTEIN ABCI7, CHLOROPLASTIC"/>
    <property type="match status" value="1"/>
</dbReference>
<sequence length="389" mass="40762">MSMATVTDTGTAAGHVSSAVEGSALTGREEAWRFTPLARLRGLHASIEAPVAPGIEVDAAPEARHEVVPTSSLPAPVGPVEGPAALARAATTESVVLTFPKESVASRPTLVRVTGSGTDSSSVAHLVIRAEAFAQAVVVVQYSGSASYSDNVEVELGDGAQLTLVSMQEWADDTVHLGRQHSVVGRNARLRSFIATFGGETVRLVPTVEYAGPGGSAELFGIYFADAGQHLEHRSLIDHAVPHCTSDVLFKGALKGDPTAGEAGIARSVWVGDVIIRAAAVGTDTYELNRNLVLTDAARADSVPNLEIETGEIVGAGHASATGRFDDEQLFYLQARGIPADVATQLVVRGFFADVIARLGLPEWEQHLLDRIDNELGFVAGGDSEEDGQ</sequence>
<keyword evidence="4" id="KW-1185">Reference proteome</keyword>
<dbReference type="SUPFAM" id="SSF101960">
    <property type="entry name" value="Stabilizer of iron transporter SufD"/>
    <property type="match status" value="1"/>
</dbReference>
<evidence type="ECO:0000313" key="4">
    <source>
        <dbReference type="Proteomes" id="UP001596138"/>
    </source>
</evidence>
<evidence type="ECO:0000256" key="1">
    <source>
        <dbReference type="ARBA" id="ARBA00043967"/>
    </source>
</evidence>
<dbReference type="InterPro" id="IPR037284">
    <property type="entry name" value="SUF_FeS_clus_asmbl_SufBD_sf"/>
</dbReference>
<protein>
    <submittedName>
        <fullName evidence="3">Fe-S cluster assembly protein SufD</fullName>
    </submittedName>
</protein>
<dbReference type="Proteomes" id="UP001596138">
    <property type="component" value="Unassembled WGS sequence"/>
</dbReference>
<dbReference type="InterPro" id="IPR055346">
    <property type="entry name" value="Fe-S_cluster_assembly_SufBD"/>
</dbReference>
<comment type="similarity">
    <text evidence="1">Belongs to the iron-sulfur cluster assembly SufBD family.</text>
</comment>
<proteinExistence type="inferred from homology"/>
<evidence type="ECO:0000259" key="2">
    <source>
        <dbReference type="Pfam" id="PF01458"/>
    </source>
</evidence>
<reference evidence="4" key="1">
    <citation type="journal article" date="2019" name="Int. J. Syst. Evol. Microbiol.">
        <title>The Global Catalogue of Microorganisms (GCM) 10K type strain sequencing project: providing services to taxonomists for standard genome sequencing and annotation.</title>
        <authorList>
            <consortium name="The Broad Institute Genomics Platform"/>
            <consortium name="The Broad Institute Genome Sequencing Center for Infectious Disease"/>
            <person name="Wu L."/>
            <person name="Ma J."/>
        </authorList>
    </citation>
    <scope>NUCLEOTIDE SEQUENCE [LARGE SCALE GENOMIC DNA]</scope>
    <source>
        <strain evidence="4">CGMCC 4.7317</strain>
    </source>
</reference>
<dbReference type="InterPro" id="IPR000825">
    <property type="entry name" value="SUF_FeS_clus_asmbl_SufBD_core"/>
</dbReference>
<gene>
    <name evidence="3" type="primary">sufD</name>
    <name evidence="3" type="ORF">ACFQGU_11155</name>
</gene>
<dbReference type="Pfam" id="PF01458">
    <property type="entry name" value="SUFBD_core"/>
    <property type="match status" value="1"/>
</dbReference>
<evidence type="ECO:0000313" key="3">
    <source>
        <dbReference type="EMBL" id="MFC6238436.1"/>
    </source>
</evidence>
<organism evidence="3 4">
    <name type="scientific">Longivirga aurantiaca</name>
    <dbReference type="NCBI Taxonomy" id="1837743"/>
    <lineage>
        <taxon>Bacteria</taxon>
        <taxon>Bacillati</taxon>
        <taxon>Actinomycetota</taxon>
        <taxon>Actinomycetes</taxon>
        <taxon>Sporichthyales</taxon>
        <taxon>Sporichthyaceae</taxon>
        <taxon>Longivirga</taxon>
    </lineage>
</organism>
<dbReference type="RefSeq" id="WP_386766652.1">
    <property type="nucleotide sequence ID" value="NZ_JBHSTI010000008.1"/>
</dbReference>
<dbReference type="PANTHER" id="PTHR43575">
    <property type="entry name" value="PROTEIN ABCI7, CHLOROPLASTIC"/>
    <property type="match status" value="1"/>
</dbReference>
<comment type="caution">
    <text evidence="3">The sequence shown here is derived from an EMBL/GenBank/DDBJ whole genome shotgun (WGS) entry which is preliminary data.</text>
</comment>
<accession>A0ABW1T159</accession>
<dbReference type="EMBL" id="JBHSTI010000008">
    <property type="protein sequence ID" value="MFC6238436.1"/>
    <property type="molecule type" value="Genomic_DNA"/>
</dbReference>
<dbReference type="NCBIfam" id="TIGR01981">
    <property type="entry name" value="sufD"/>
    <property type="match status" value="1"/>
</dbReference>